<dbReference type="SMR" id="A0A8I6YS16"/>
<dbReference type="CDD" id="cd13999">
    <property type="entry name" value="STKc_MAP3K-like"/>
    <property type="match status" value="1"/>
</dbReference>
<dbReference type="Gramene" id="HORVU.MOREX.r2.5HG0397640.1">
    <property type="protein sequence ID" value="HORVU.MOREX.r2.5HG0397640.1"/>
    <property type="gene ID" value="HORVU.MOREX.r2.5HG0397640"/>
</dbReference>
<evidence type="ECO:0000256" key="2">
    <source>
        <dbReference type="ARBA" id="ARBA00022741"/>
    </source>
</evidence>
<dbReference type="SUPFAM" id="SSF56112">
    <property type="entry name" value="Protein kinase-like (PK-like)"/>
    <property type="match status" value="1"/>
</dbReference>
<evidence type="ECO:0000256" key="3">
    <source>
        <dbReference type="ARBA" id="ARBA00022777"/>
    </source>
</evidence>
<dbReference type="PANTHER" id="PTHR44329:SF11">
    <property type="entry name" value="OS09G0443600 PROTEIN"/>
    <property type="match status" value="1"/>
</dbReference>
<feature type="binding site" evidence="5">
    <location>
        <position position="172"/>
    </location>
    <ligand>
        <name>ATP</name>
        <dbReference type="ChEBI" id="CHEBI:30616"/>
    </ligand>
</feature>
<comment type="similarity">
    <text evidence="6">Belongs to the protein kinase superfamily.</text>
</comment>
<evidence type="ECO:0000256" key="4">
    <source>
        <dbReference type="ARBA" id="ARBA00022840"/>
    </source>
</evidence>
<organism evidence="9 10">
    <name type="scientific">Hordeum vulgare subsp. vulgare</name>
    <name type="common">Domesticated barley</name>
    <dbReference type="NCBI Taxonomy" id="112509"/>
    <lineage>
        <taxon>Eukaryota</taxon>
        <taxon>Viridiplantae</taxon>
        <taxon>Streptophyta</taxon>
        <taxon>Embryophyta</taxon>
        <taxon>Tracheophyta</taxon>
        <taxon>Spermatophyta</taxon>
        <taxon>Magnoliopsida</taxon>
        <taxon>Liliopsida</taxon>
        <taxon>Poales</taxon>
        <taxon>Poaceae</taxon>
        <taxon>BOP clade</taxon>
        <taxon>Pooideae</taxon>
        <taxon>Triticodae</taxon>
        <taxon>Triticeae</taxon>
        <taxon>Hordeinae</taxon>
        <taxon>Hordeum</taxon>
    </lineage>
</organism>
<keyword evidence="10" id="KW-1185">Reference proteome</keyword>
<proteinExistence type="inferred from homology"/>
<evidence type="ECO:0000256" key="6">
    <source>
        <dbReference type="RuleBase" id="RU000304"/>
    </source>
</evidence>
<feature type="region of interest" description="Disordered" evidence="7">
    <location>
        <begin position="87"/>
        <end position="118"/>
    </location>
</feature>
<protein>
    <recommendedName>
        <fullName evidence="8">Protein kinase domain-containing protein</fullName>
    </recommendedName>
</protein>
<reference evidence="9" key="2">
    <citation type="submission" date="2020-10" db="EMBL/GenBank/DDBJ databases">
        <authorList>
            <person name="Scholz U."/>
            <person name="Mascher M."/>
            <person name="Fiebig A."/>
        </authorList>
    </citation>
    <scope>NUCLEOTIDE SEQUENCE [LARGE SCALE GENOMIC DNA]</scope>
    <source>
        <strain evidence="9">cv. Morex</strain>
    </source>
</reference>
<dbReference type="PROSITE" id="PS50011">
    <property type="entry name" value="PROTEIN_KINASE_DOM"/>
    <property type="match status" value="1"/>
</dbReference>
<dbReference type="PROSITE" id="PS00107">
    <property type="entry name" value="PROTEIN_KINASE_ATP"/>
    <property type="match status" value="1"/>
</dbReference>
<dbReference type="GO" id="GO:0004674">
    <property type="term" value="F:protein serine/threonine kinase activity"/>
    <property type="evidence" value="ECO:0000318"/>
    <property type="project" value="GO_Central"/>
</dbReference>
<evidence type="ECO:0000256" key="5">
    <source>
        <dbReference type="PROSITE-ProRule" id="PRU10141"/>
    </source>
</evidence>
<keyword evidence="3" id="KW-0418">Kinase</keyword>
<evidence type="ECO:0000256" key="1">
    <source>
        <dbReference type="ARBA" id="ARBA00022679"/>
    </source>
</evidence>
<dbReference type="InterPro" id="IPR011009">
    <property type="entry name" value="Kinase-like_dom_sf"/>
</dbReference>
<feature type="domain" description="Protein kinase" evidence="8">
    <location>
        <begin position="145"/>
        <end position="425"/>
    </location>
</feature>
<dbReference type="EnsemblPlants" id="HORVU.MOREX.r3.5HG0479880.1">
    <property type="protein sequence ID" value="HORVU.MOREX.r3.5HG0479880.1"/>
    <property type="gene ID" value="HORVU.MOREX.r3.5HG0479880"/>
</dbReference>
<dbReference type="Pfam" id="PF00069">
    <property type="entry name" value="Pkinase"/>
    <property type="match status" value="1"/>
</dbReference>
<dbReference type="InterPro" id="IPR000719">
    <property type="entry name" value="Prot_kinase_dom"/>
</dbReference>
<keyword evidence="1" id="KW-0808">Transferase</keyword>
<dbReference type="SMART" id="SM00220">
    <property type="entry name" value="S_TKc"/>
    <property type="match status" value="1"/>
</dbReference>
<dbReference type="Proteomes" id="UP000011116">
    <property type="component" value="Chromosome 5H"/>
</dbReference>
<evidence type="ECO:0000313" key="9">
    <source>
        <dbReference type="EnsemblPlants" id="HORVU.MOREX.r3.5HG0479880.1"/>
    </source>
</evidence>
<keyword evidence="6" id="KW-0723">Serine/threonine-protein kinase</keyword>
<dbReference type="InterPro" id="IPR008271">
    <property type="entry name" value="Ser/Thr_kinase_AS"/>
</dbReference>
<dbReference type="GO" id="GO:0007165">
    <property type="term" value="P:signal transduction"/>
    <property type="evidence" value="ECO:0000318"/>
    <property type="project" value="GO_Central"/>
</dbReference>
<reference evidence="9" key="3">
    <citation type="submission" date="2022-01" db="UniProtKB">
        <authorList>
            <consortium name="EnsemblPlants"/>
        </authorList>
    </citation>
    <scope>IDENTIFICATION</scope>
    <source>
        <strain evidence="9">subsp. vulgare</strain>
    </source>
</reference>
<reference evidence="10" key="1">
    <citation type="journal article" date="2012" name="Nature">
        <title>A physical, genetic and functional sequence assembly of the barley genome.</title>
        <authorList>
            <consortium name="The International Barley Genome Sequencing Consortium"/>
            <person name="Mayer K.F."/>
            <person name="Waugh R."/>
            <person name="Brown J.W."/>
            <person name="Schulman A."/>
            <person name="Langridge P."/>
            <person name="Platzer M."/>
            <person name="Fincher G.B."/>
            <person name="Muehlbauer G.J."/>
            <person name="Sato K."/>
            <person name="Close T.J."/>
            <person name="Wise R.P."/>
            <person name="Stein N."/>
        </authorList>
    </citation>
    <scope>NUCLEOTIDE SEQUENCE [LARGE SCALE GENOMIC DNA]</scope>
    <source>
        <strain evidence="10">cv. Morex</strain>
    </source>
</reference>
<dbReference type="Gene3D" id="1.10.510.10">
    <property type="entry name" value="Transferase(Phosphotransferase) domain 1"/>
    <property type="match status" value="1"/>
</dbReference>
<dbReference type="PROSITE" id="PS00108">
    <property type="entry name" value="PROTEIN_KINASE_ST"/>
    <property type="match status" value="1"/>
</dbReference>
<dbReference type="InterPro" id="IPR051681">
    <property type="entry name" value="Ser/Thr_Kinases-Pseudokinases"/>
</dbReference>
<evidence type="ECO:0000256" key="7">
    <source>
        <dbReference type="SAM" id="MobiDB-lite"/>
    </source>
</evidence>
<dbReference type="PANTHER" id="PTHR44329">
    <property type="entry name" value="SERINE/THREONINE-PROTEIN KINASE TNNI3K-RELATED"/>
    <property type="match status" value="1"/>
</dbReference>
<dbReference type="AlphaFoldDB" id="A0A8I6YS16"/>
<evidence type="ECO:0000313" key="10">
    <source>
        <dbReference type="Proteomes" id="UP000011116"/>
    </source>
</evidence>
<dbReference type="Gene3D" id="3.30.200.20">
    <property type="entry name" value="Phosphorylase Kinase, domain 1"/>
    <property type="match status" value="1"/>
</dbReference>
<accession>A0A8I6YS16</accession>
<name>A0A8I6YS16_HORVV</name>
<feature type="compositionally biased region" description="Acidic residues" evidence="7">
    <location>
        <begin position="98"/>
        <end position="116"/>
    </location>
</feature>
<dbReference type="InterPro" id="IPR017441">
    <property type="entry name" value="Protein_kinase_ATP_BS"/>
</dbReference>
<dbReference type="GO" id="GO:0005524">
    <property type="term" value="F:ATP binding"/>
    <property type="evidence" value="ECO:0007669"/>
    <property type="project" value="UniProtKB-UniRule"/>
</dbReference>
<dbReference type="Gramene" id="HORVU.MOREX.r3.5HG0479880.1">
    <property type="protein sequence ID" value="HORVU.MOREX.r3.5HG0479880.1"/>
    <property type="gene ID" value="HORVU.MOREX.r3.5HG0479880"/>
</dbReference>
<keyword evidence="2 5" id="KW-0547">Nucleotide-binding</keyword>
<sequence>MESTPTGNEQRRRQEHRGLRGRLAGIFSSSSPNHECCQQVVKLREELQKQSDLKETYKGRLENAQEYLRFCLEVAQEHGFLHLMSAASNDERRSPRSDDEDPEAATATGDEDEPESMEALPCDPYLVATRDLAAQHGWSVAPDEMELHETIGRGTTADIHRATWRGLEVAVKWIRPELLRSNPSAEAFFAQELDALSRQRHPHVLRLMGACLRPPESCFLVTELLSGATLGEWLHGGKERRRKELLPPWPARPLAQRVSRALEVALAMRHLHEQTPRVLHRDLKPSNVLLDADSRARVADFGHARFLPDGGQALTGETGTYVYMAPEVIRCEPYTEKCDVYSFGVMLNELVTGEHPYIDASYGPSKIALEVADGKLRPKLPDSDADSTTGALVDLICRAWDAEPSRRPSFAAITVALRGIQEQLL</sequence>
<keyword evidence="4 5" id="KW-0067">ATP-binding</keyword>
<evidence type="ECO:0000259" key="8">
    <source>
        <dbReference type="PROSITE" id="PS50011"/>
    </source>
</evidence>